<evidence type="ECO:0000256" key="12">
    <source>
        <dbReference type="ARBA" id="ARBA00023136"/>
    </source>
</evidence>
<keyword evidence="9" id="KW-0862">Zinc</keyword>
<evidence type="ECO:0000259" key="17">
    <source>
        <dbReference type="Pfam" id="PF04757"/>
    </source>
</evidence>
<keyword evidence="11" id="KW-1133">Transmembrane helix</keyword>
<feature type="domain" description="Pex N-terminal" evidence="17">
    <location>
        <begin position="25"/>
        <end position="292"/>
    </location>
</feature>
<evidence type="ECO:0000256" key="13">
    <source>
        <dbReference type="ARBA" id="ARBA00023140"/>
    </source>
</evidence>
<feature type="region of interest" description="Disordered" evidence="16">
    <location>
        <begin position="415"/>
        <end position="446"/>
    </location>
</feature>
<dbReference type="PANTHER" id="PTHR12888">
    <property type="entry name" value="PEROXISOME ASSEMBLY PROTEIN 12 PEROXIN-12"/>
    <property type="match status" value="1"/>
</dbReference>
<keyword evidence="6" id="KW-0812">Transmembrane</keyword>
<feature type="compositionally biased region" description="Basic and acidic residues" evidence="16">
    <location>
        <begin position="433"/>
        <end position="446"/>
    </location>
</feature>
<keyword evidence="12" id="KW-0472">Membrane</keyword>
<evidence type="ECO:0000256" key="6">
    <source>
        <dbReference type="ARBA" id="ARBA00022692"/>
    </source>
</evidence>
<gene>
    <name evidence="18" type="ORF">EJ08DRAFT_385801</name>
</gene>
<evidence type="ECO:0000256" key="11">
    <source>
        <dbReference type="ARBA" id="ARBA00022989"/>
    </source>
</evidence>
<evidence type="ECO:0000256" key="2">
    <source>
        <dbReference type="ARBA" id="ARBA00004906"/>
    </source>
</evidence>
<comment type="similarity">
    <text evidence="3">Belongs to the pex2/pex10/pex12 family.</text>
</comment>
<evidence type="ECO:0000256" key="14">
    <source>
        <dbReference type="ARBA" id="ARBA00029692"/>
    </source>
</evidence>
<evidence type="ECO:0000313" key="19">
    <source>
        <dbReference type="Proteomes" id="UP000800235"/>
    </source>
</evidence>
<sequence length="463" mass="51635">MEFMASLQGGLDELKPSLFELLSEQQLSSLLPPSLRYLLAVATHRHPRHLLRILNSFDELYALLMLALERYYLKTYGGSFTENFYGLKRERVLHIKGGEIPRAQIAVPSQVRETLQLRDRDIWRNLAVLVGVPYLKRKLDESYDIHAAHASVLGARFQEERLAEGARLRERIFYYYKWFLRKCYPTINAAYYLSTLLFSLAYLFDTSKYHSPFQYLIGTRIRRLGEADHRAIAAALQLPASVVKAARPGQGNSIFNPRVMTQTVGPKLLGGLKILLPTSIFALKFLEWWYGSDFARQLSKKAKEGLELPPPVIAGLPSPVSSVALAEGKSGFGGKREKGTSKDPDAKTRPPISSKTLLPILTVPAPTRETSSLCPVCGNAIVNATAAPSGFVYDYTCIHTWVEGTHERQIAFMEGGGGEEGWGEEETGGGPSREGRWESGRGRDPVTGRRILGGTELLRRVII</sequence>
<comment type="caution">
    <text evidence="18">The sequence shown here is derived from an EMBL/GenBank/DDBJ whole genome shotgun (WGS) entry which is preliminary data.</text>
</comment>
<evidence type="ECO:0000313" key="18">
    <source>
        <dbReference type="EMBL" id="KAF2434961.1"/>
    </source>
</evidence>
<evidence type="ECO:0000256" key="5">
    <source>
        <dbReference type="ARBA" id="ARBA00022448"/>
    </source>
</evidence>
<protein>
    <recommendedName>
        <fullName evidence="4">Peroxisome assembly protein 12</fullName>
    </recommendedName>
    <alternativeName>
        <fullName evidence="14">Peroxin-12</fullName>
    </alternativeName>
</protein>
<dbReference type="EMBL" id="MU007014">
    <property type="protein sequence ID" value="KAF2434961.1"/>
    <property type="molecule type" value="Genomic_DNA"/>
</dbReference>
<comment type="subcellular location">
    <subcellularLocation>
        <location evidence="1">Peroxisome membrane</location>
        <topology evidence="1">Multi-pass membrane protein</topology>
    </subcellularLocation>
</comment>
<dbReference type="GO" id="GO:0016562">
    <property type="term" value="P:protein import into peroxisome matrix, receptor recycling"/>
    <property type="evidence" value="ECO:0007669"/>
    <property type="project" value="UniProtKB-ARBA"/>
</dbReference>
<feature type="compositionally biased region" description="Basic and acidic residues" evidence="16">
    <location>
        <begin position="334"/>
        <end position="348"/>
    </location>
</feature>
<name>A0A9P4U2W5_9PEZI</name>
<dbReference type="GO" id="GO:0005778">
    <property type="term" value="C:peroxisomal membrane"/>
    <property type="evidence" value="ECO:0007669"/>
    <property type="project" value="UniProtKB-SubCell"/>
</dbReference>
<dbReference type="PANTHER" id="PTHR12888:SF0">
    <property type="entry name" value="PEROXISOME ASSEMBLY PROTEIN 12"/>
    <property type="match status" value="1"/>
</dbReference>
<keyword evidence="5" id="KW-0813">Transport</keyword>
<keyword evidence="7" id="KW-0479">Metal-binding</keyword>
<dbReference type="GO" id="GO:1990429">
    <property type="term" value="C:peroxisomal importomer complex"/>
    <property type="evidence" value="ECO:0007669"/>
    <property type="project" value="TreeGrafter"/>
</dbReference>
<evidence type="ECO:0000256" key="15">
    <source>
        <dbReference type="ARBA" id="ARBA00034505"/>
    </source>
</evidence>
<dbReference type="OrthoDB" id="107372at2759"/>
<evidence type="ECO:0000256" key="4">
    <source>
        <dbReference type="ARBA" id="ARBA00018980"/>
    </source>
</evidence>
<keyword evidence="19" id="KW-1185">Reference proteome</keyword>
<dbReference type="SUPFAM" id="SSF57850">
    <property type="entry name" value="RING/U-box"/>
    <property type="match status" value="1"/>
</dbReference>
<dbReference type="InterPro" id="IPR017375">
    <property type="entry name" value="PEX12"/>
</dbReference>
<accession>A0A9P4U2W5</accession>
<proteinExistence type="inferred from homology"/>
<evidence type="ECO:0000256" key="1">
    <source>
        <dbReference type="ARBA" id="ARBA00004585"/>
    </source>
</evidence>
<feature type="region of interest" description="Disordered" evidence="16">
    <location>
        <begin position="327"/>
        <end position="352"/>
    </location>
</feature>
<dbReference type="Pfam" id="PF04757">
    <property type="entry name" value="Pex2_Pex12"/>
    <property type="match status" value="1"/>
</dbReference>
<reference evidence="18" key="1">
    <citation type="journal article" date="2020" name="Stud. Mycol.">
        <title>101 Dothideomycetes genomes: a test case for predicting lifestyles and emergence of pathogens.</title>
        <authorList>
            <person name="Haridas S."/>
            <person name="Albert R."/>
            <person name="Binder M."/>
            <person name="Bloem J."/>
            <person name="Labutti K."/>
            <person name="Salamov A."/>
            <person name="Andreopoulos B."/>
            <person name="Baker S."/>
            <person name="Barry K."/>
            <person name="Bills G."/>
            <person name="Bluhm B."/>
            <person name="Cannon C."/>
            <person name="Castanera R."/>
            <person name="Culley D."/>
            <person name="Daum C."/>
            <person name="Ezra D."/>
            <person name="Gonzalez J."/>
            <person name="Henrissat B."/>
            <person name="Kuo A."/>
            <person name="Liang C."/>
            <person name="Lipzen A."/>
            <person name="Lutzoni F."/>
            <person name="Magnuson J."/>
            <person name="Mondo S."/>
            <person name="Nolan M."/>
            <person name="Ohm R."/>
            <person name="Pangilinan J."/>
            <person name="Park H.-J."/>
            <person name="Ramirez L."/>
            <person name="Alfaro M."/>
            <person name="Sun H."/>
            <person name="Tritt A."/>
            <person name="Yoshinaga Y."/>
            <person name="Zwiers L.-H."/>
            <person name="Turgeon B."/>
            <person name="Goodwin S."/>
            <person name="Spatafora J."/>
            <person name="Crous P."/>
            <person name="Grigoriev I."/>
        </authorList>
    </citation>
    <scope>NUCLEOTIDE SEQUENCE</scope>
    <source>
        <strain evidence="18">CBS 130266</strain>
    </source>
</reference>
<evidence type="ECO:0000256" key="16">
    <source>
        <dbReference type="SAM" id="MobiDB-lite"/>
    </source>
</evidence>
<keyword evidence="10" id="KW-0653">Protein transport</keyword>
<dbReference type="GO" id="GO:0006513">
    <property type="term" value="P:protein monoubiquitination"/>
    <property type="evidence" value="ECO:0007669"/>
    <property type="project" value="TreeGrafter"/>
</dbReference>
<evidence type="ECO:0000256" key="7">
    <source>
        <dbReference type="ARBA" id="ARBA00022723"/>
    </source>
</evidence>
<comment type="subunit">
    <text evidence="15">Component of the PEX2-PEX10-PEX12 retrotranslocation channel, composed of PEX2, PEX10 and PEX12.</text>
</comment>
<evidence type="ECO:0000256" key="8">
    <source>
        <dbReference type="ARBA" id="ARBA00022771"/>
    </source>
</evidence>
<evidence type="ECO:0000256" key="3">
    <source>
        <dbReference type="ARBA" id="ARBA00008704"/>
    </source>
</evidence>
<dbReference type="Proteomes" id="UP000800235">
    <property type="component" value="Unassembled WGS sequence"/>
</dbReference>
<evidence type="ECO:0000256" key="10">
    <source>
        <dbReference type="ARBA" id="ARBA00022927"/>
    </source>
</evidence>
<organism evidence="18 19">
    <name type="scientific">Tothia fuscella</name>
    <dbReference type="NCBI Taxonomy" id="1048955"/>
    <lineage>
        <taxon>Eukaryota</taxon>
        <taxon>Fungi</taxon>
        <taxon>Dikarya</taxon>
        <taxon>Ascomycota</taxon>
        <taxon>Pezizomycotina</taxon>
        <taxon>Dothideomycetes</taxon>
        <taxon>Pleosporomycetidae</taxon>
        <taxon>Venturiales</taxon>
        <taxon>Cylindrosympodiaceae</taxon>
        <taxon>Tothia</taxon>
    </lineage>
</organism>
<evidence type="ECO:0000256" key="9">
    <source>
        <dbReference type="ARBA" id="ARBA00022833"/>
    </source>
</evidence>
<dbReference type="GO" id="GO:0008270">
    <property type="term" value="F:zinc ion binding"/>
    <property type="evidence" value="ECO:0007669"/>
    <property type="project" value="UniProtKB-KW"/>
</dbReference>
<dbReference type="GO" id="GO:0004842">
    <property type="term" value="F:ubiquitin-protein transferase activity"/>
    <property type="evidence" value="ECO:0007669"/>
    <property type="project" value="TreeGrafter"/>
</dbReference>
<dbReference type="AlphaFoldDB" id="A0A9P4U2W5"/>
<keyword evidence="13" id="KW-0576">Peroxisome</keyword>
<comment type="pathway">
    <text evidence="2">Protein modification; protein ubiquitination.</text>
</comment>
<keyword evidence="8" id="KW-0863">Zinc-finger</keyword>
<dbReference type="InterPro" id="IPR006845">
    <property type="entry name" value="Pex_N"/>
</dbReference>